<evidence type="ECO:0000256" key="5">
    <source>
        <dbReference type="ARBA" id="ARBA00023239"/>
    </source>
</evidence>
<dbReference type="PROSITE" id="PS00705">
    <property type="entry name" value="PROK_CO2_ANHYDRASE_2"/>
    <property type="match status" value="1"/>
</dbReference>
<comment type="function">
    <text evidence="8">Reversible hydration of carbon dioxide.</text>
</comment>
<dbReference type="SMART" id="SM00947">
    <property type="entry name" value="Pro_CA"/>
    <property type="match status" value="1"/>
</dbReference>
<feature type="binding site" evidence="7">
    <location>
        <position position="123"/>
    </location>
    <ligand>
        <name>Zn(2+)</name>
        <dbReference type="ChEBI" id="CHEBI:29105"/>
    </ligand>
</feature>
<dbReference type="PANTHER" id="PTHR11002:SF76">
    <property type="entry name" value="CARBONIC ANHYDRASE"/>
    <property type="match status" value="1"/>
</dbReference>
<feature type="binding site" evidence="7">
    <location>
        <position position="126"/>
    </location>
    <ligand>
        <name>Zn(2+)</name>
        <dbReference type="ChEBI" id="CHEBI:29105"/>
    </ligand>
</feature>
<organism evidence="9 10">
    <name type="scientific">Gracilariopsis chorda</name>
    <dbReference type="NCBI Taxonomy" id="448386"/>
    <lineage>
        <taxon>Eukaryota</taxon>
        <taxon>Rhodophyta</taxon>
        <taxon>Florideophyceae</taxon>
        <taxon>Rhodymeniophycidae</taxon>
        <taxon>Gracilariales</taxon>
        <taxon>Gracilariaceae</taxon>
        <taxon>Gracilariopsis</taxon>
    </lineage>
</organism>
<comment type="catalytic activity">
    <reaction evidence="6 8">
        <text>hydrogencarbonate + H(+) = CO2 + H2O</text>
        <dbReference type="Rhea" id="RHEA:10748"/>
        <dbReference type="ChEBI" id="CHEBI:15377"/>
        <dbReference type="ChEBI" id="CHEBI:15378"/>
        <dbReference type="ChEBI" id="CHEBI:16526"/>
        <dbReference type="ChEBI" id="CHEBI:17544"/>
        <dbReference type="EC" id="4.2.1.1"/>
    </reaction>
</comment>
<evidence type="ECO:0000313" key="9">
    <source>
        <dbReference type="EMBL" id="PXF48952.1"/>
    </source>
</evidence>
<proteinExistence type="inferred from homology"/>
<feature type="binding site" evidence="7">
    <location>
        <position position="69"/>
    </location>
    <ligand>
        <name>Zn(2+)</name>
        <dbReference type="ChEBI" id="CHEBI:29105"/>
    </ligand>
</feature>
<dbReference type="AlphaFoldDB" id="A0A2V3J4A0"/>
<comment type="similarity">
    <text evidence="1 8">Belongs to the beta-class carbonic anhydrase family.</text>
</comment>
<comment type="caution">
    <text evidence="9">The sequence shown here is derived from an EMBL/GenBank/DDBJ whole genome shotgun (WGS) entry which is preliminary data.</text>
</comment>
<dbReference type="OrthoDB" id="5372at2759"/>
<dbReference type="EC" id="4.2.1.1" evidence="2 8"/>
<sequence>MASRTEINPAATAALPSGATRAQAVLQNLLAANAAFVNGEPARLTASSVQLRRHLATHGQSPSTVVITCADSRVSPEIIFGASLGDLFVIRNAGNVTYEDSVQASVEYAVTQLKSPLVLVMGHSKCGAVAAATAVARGDAAIDGCLGRHIHRIAKGVDAVRQDERVAVETNVREGVNTLLHGPVVGALAKSHQLTVLGAVYDISTGQVFVLDN</sequence>
<evidence type="ECO:0000313" key="10">
    <source>
        <dbReference type="Proteomes" id="UP000247409"/>
    </source>
</evidence>
<dbReference type="Proteomes" id="UP000247409">
    <property type="component" value="Unassembled WGS sequence"/>
</dbReference>
<feature type="binding site" evidence="7">
    <location>
        <position position="71"/>
    </location>
    <ligand>
        <name>Zn(2+)</name>
        <dbReference type="ChEBI" id="CHEBI:29105"/>
    </ligand>
</feature>
<protein>
    <recommendedName>
        <fullName evidence="2 8">Carbonic anhydrase</fullName>
        <ecNumber evidence="2 8">4.2.1.1</ecNumber>
    </recommendedName>
    <alternativeName>
        <fullName evidence="8">Carbonate dehydratase</fullName>
    </alternativeName>
</protein>
<dbReference type="Gene3D" id="3.40.1050.10">
    <property type="entry name" value="Carbonic anhydrase"/>
    <property type="match status" value="1"/>
</dbReference>
<keyword evidence="3 7" id="KW-0479">Metal-binding</keyword>
<dbReference type="InterPro" id="IPR015892">
    <property type="entry name" value="Carbonic_anhydrase_CS"/>
</dbReference>
<accession>A0A2V3J4A0</accession>
<dbReference type="STRING" id="448386.A0A2V3J4A0"/>
<dbReference type="InterPro" id="IPR001765">
    <property type="entry name" value="Carbonic_anhydrase"/>
</dbReference>
<evidence type="ECO:0000256" key="6">
    <source>
        <dbReference type="ARBA" id="ARBA00048348"/>
    </source>
</evidence>
<evidence type="ECO:0000256" key="8">
    <source>
        <dbReference type="RuleBase" id="RU003956"/>
    </source>
</evidence>
<keyword evidence="10" id="KW-1185">Reference proteome</keyword>
<evidence type="ECO:0000256" key="7">
    <source>
        <dbReference type="PIRSR" id="PIRSR601765-1"/>
    </source>
</evidence>
<dbReference type="GO" id="GO:0008270">
    <property type="term" value="F:zinc ion binding"/>
    <property type="evidence" value="ECO:0007669"/>
    <property type="project" value="UniProtKB-UniRule"/>
</dbReference>
<dbReference type="EMBL" id="NBIV01000010">
    <property type="protein sequence ID" value="PXF48952.1"/>
    <property type="molecule type" value="Genomic_DNA"/>
</dbReference>
<dbReference type="GO" id="GO:0004089">
    <property type="term" value="F:carbonate dehydratase activity"/>
    <property type="evidence" value="ECO:0007669"/>
    <property type="project" value="UniProtKB-UniRule"/>
</dbReference>
<gene>
    <name evidence="9" type="ORF">BWQ96_01294</name>
</gene>
<dbReference type="SUPFAM" id="SSF53056">
    <property type="entry name" value="beta-carbonic anhydrase, cab"/>
    <property type="match status" value="1"/>
</dbReference>
<keyword evidence="5 8" id="KW-0456">Lyase</keyword>
<dbReference type="InterPro" id="IPR036874">
    <property type="entry name" value="Carbonic_anhydrase_sf"/>
</dbReference>
<evidence type="ECO:0000256" key="4">
    <source>
        <dbReference type="ARBA" id="ARBA00022833"/>
    </source>
</evidence>
<comment type="cofactor">
    <cofactor evidence="7">
        <name>Zn(2+)</name>
        <dbReference type="ChEBI" id="CHEBI:29105"/>
    </cofactor>
    <text evidence="7">Binds 1 zinc ion per subunit.</text>
</comment>
<keyword evidence="4 7" id="KW-0862">Zinc</keyword>
<evidence type="ECO:0000256" key="2">
    <source>
        <dbReference type="ARBA" id="ARBA00012925"/>
    </source>
</evidence>
<evidence type="ECO:0000256" key="1">
    <source>
        <dbReference type="ARBA" id="ARBA00006217"/>
    </source>
</evidence>
<dbReference type="PROSITE" id="PS00704">
    <property type="entry name" value="PROK_CO2_ANHYDRASE_1"/>
    <property type="match status" value="1"/>
</dbReference>
<dbReference type="PANTHER" id="PTHR11002">
    <property type="entry name" value="CARBONIC ANHYDRASE"/>
    <property type="match status" value="1"/>
</dbReference>
<evidence type="ECO:0000256" key="3">
    <source>
        <dbReference type="ARBA" id="ARBA00022723"/>
    </source>
</evidence>
<dbReference type="Pfam" id="PF00484">
    <property type="entry name" value="Pro_CA"/>
    <property type="match status" value="1"/>
</dbReference>
<reference evidence="9 10" key="1">
    <citation type="journal article" date="2018" name="Mol. Biol. Evol.">
        <title>Analysis of the draft genome of the red seaweed Gracilariopsis chorda provides insights into genome size evolution in Rhodophyta.</title>
        <authorList>
            <person name="Lee J."/>
            <person name="Yang E.C."/>
            <person name="Graf L."/>
            <person name="Yang J.H."/>
            <person name="Qiu H."/>
            <person name="Zel Zion U."/>
            <person name="Chan C.X."/>
            <person name="Stephens T.G."/>
            <person name="Weber A.P.M."/>
            <person name="Boo G.H."/>
            <person name="Boo S.M."/>
            <person name="Kim K.M."/>
            <person name="Shin Y."/>
            <person name="Jung M."/>
            <person name="Lee S.J."/>
            <person name="Yim H.S."/>
            <person name="Lee J.H."/>
            <person name="Bhattacharya D."/>
            <person name="Yoon H.S."/>
        </authorList>
    </citation>
    <scope>NUCLEOTIDE SEQUENCE [LARGE SCALE GENOMIC DNA]</scope>
    <source>
        <strain evidence="9 10">SKKU-2015</strain>
        <tissue evidence="9">Whole body</tissue>
    </source>
</reference>
<dbReference type="GO" id="GO:0015976">
    <property type="term" value="P:carbon utilization"/>
    <property type="evidence" value="ECO:0007669"/>
    <property type="project" value="InterPro"/>
</dbReference>
<name>A0A2V3J4A0_9FLOR</name>